<dbReference type="InterPro" id="IPR036380">
    <property type="entry name" value="Isochorismatase-like_sf"/>
</dbReference>
<feature type="domain" description="Isochorismatase-like" evidence="8">
    <location>
        <begin position="4"/>
        <end position="195"/>
    </location>
</feature>
<evidence type="ECO:0000256" key="1">
    <source>
        <dbReference type="ARBA" id="ARBA00006336"/>
    </source>
</evidence>
<protein>
    <recommendedName>
        <fullName evidence="6">nicotinamidase</fullName>
        <ecNumber evidence="6">3.5.1.19</ecNumber>
    </recommendedName>
    <alternativeName>
        <fullName evidence="7">Nicotinamide deamidase</fullName>
    </alternativeName>
</protein>
<dbReference type="PANTHER" id="PTHR11080">
    <property type="entry name" value="PYRAZINAMIDASE/NICOTINAMIDASE"/>
    <property type="match status" value="1"/>
</dbReference>
<proteinExistence type="inferred from homology"/>
<gene>
    <name evidence="9" type="ORF">BLNAU_12756</name>
</gene>
<organism evidence="9 10">
    <name type="scientific">Blattamonas nauphoetae</name>
    <dbReference type="NCBI Taxonomy" id="2049346"/>
    <lineage>
        <taxon>Eukaryota</taxon>
        <taxon>Metamonada</taxon>
        <taxon>Preaxostyla</taxon>
        <taxon>Oxymonadida</taxon>
        <taxon>Blattamonas</taxon>
    </lineage>
</organism>
<evidence type="ECO:0000256" key="7">
    <source>
        <dbReference type="ARBA" id="ARBA00043224"/>
    </source>
</evidence>
<comment type="caution">
    <text evidence="9">The sequence shown here is derived from an EMBL/GenBank/DDBJ whole genome shotgun (WGS) entry which is preliminary data.</text>
</comment>
<dbReference type="SUPFAM" id="SSF52499">
    <property type="entry name" value="Isochorismatase-like hydrolases"/>
    <property type="match status" value="1"/>
</dbReference>
<dbReference type="EMBL" id="JARBJD010000105">
    <property type="protein sequence ID" value="KAK2952346.1"/>
    <property type="molecule type" value="Genomic_DNA"/>
</dbReference>
<comment type="similarity">
    <text evidence="1">Belongs to the isochorismatase family.</text>
</comment>
<evidence type="ECO:0000313" key="9">
    <source>
        <dbReference type="EMBL" id="KAK2952346.1"/>
    </source>
</evidence>
<dbReference type="PANTHER" id="PTHR11080:SF2">
    <property type="entry name" value="LD05707P"/>
    <property type="match status" value="1"/>
</dbReference>
<comment type="pathway">
    <text evidence="5">Cofactor biosynthesis; nicotinate biosynthesis; nicotinate from nicotinamide: step 1/1.</text>
</comment>
<keyword evidence="3" id="KW-0479">Metal-binding</keyword>
<dbReference type="GO" id="GO:0008936">
    <property type="term" value="F:nicotinamidase activity"/>
    <property type="evidence" value="ECO:0007669"/>
    <property type="project" value="UniProtKB-EC"/>
</dbReference>
<dbReference type="Pfam" id="PF00857">
    <property type="entry name" value="Isochorismatase"/>
    <property type="match status" value="1"/>
</dbReference>
<dbReference type="NCBIfam" id="NF008623">
    <property type="entry name" value="PRK11609.1"/>
    <property type="match status" value="1"/>
</dbReference>
<keyword evidence="4 9" id="KW-0378">Hydrolase</keyword>
<accession>A0ABQ9XQ39</accession>
<evidence type="ECO:0000256" key="4">
    <source>
        <dbReference type="ARBA" id="ARBA00022801"/>
    </source>
</evidence>
<evidence type="ECO:0000256" key="3">
    <source>
        <dbReference type="ARBA" id="ARBA00022723"/>
    </source>
</evidence>
<evidence type="ECO:0000259" key="8">
    <source>
        <dbReference type="Pfam" id="PF00857"/>
    </source>
</evidence>
<evidence type="ECO:0000313" key="10">
    <source>
        <dbReference type="Proteomes" id="UP001281761"/>
    </source>
</evidence>
<evidence type="ECO:0000256" key="5">
    <source>
        <dbReference type="ARBA" id="ARBA00037900"/>
    </source>
</evidence>
<dbReference type="Proteomes" id="UP001281761">
    <property type="component" value="Unassembled WGS sequence"/>
</dbReference>
<evidence type="ECO:0000256" key="2">
    <source>
        <dbReference type="ARBA" id="ARBA00022642"/>
    </source>
</evidence>
<name>A0ABQ9XQ39_9EUKA</name>
<dbReference type="InterPro" id="IPR052347">
    <property type="entry name" value="Isochorismatase_Nicotinamidase"/>
</dbReference>
<sequence>MTKTALVVIDVQNDFLEGGSLGVDGSLPIVPLINEIRKNPLFSEIIFTQDWHPKGHVSFASAHPGHKPMDVITLPDGTEQTLWPDHCVQDSEGAAFPANLVVLPTDYIVHKGTNKDVDSYSAFFDNKRIHKTSLEDYLHKKGITTLYFCGLCLDFCVFYSAMDSHSVGFKTYCILDACGSIGAESAAKAKEDMKGSSIILLNSSEIPQ</sequence>
<dbReference type="CDD" id="cd01011">
    <property type="entry name" value="nicotinamidase"/>
    <property type="match status" value="1"/>
</dbReference>
<dbReference type="EC" id="3.5.1.19" evidence="6"/>
<dbReference type="Gene3D" id="3.40.50.850">
    <property type="entry name" value="Isochorismatase-like"/>
    <property type="match status" value="1"/>
</dbReference>
<keyword evidence="10" id="KW-1185">Reference proteome</keyword>
<dbReference type="InterPro" id="IPR000868">
    <property type="entry name" value="Isochorismatase-like_dom"/>
</dbReference>
<reference evidence="9 10" key="1">
    <citation type="journal article" date="2022" name="bioRxiv">
        <title>Genomics of Preaxostyla Flagellates Illuminates Evolutionary Transitions and the Path Towards Mitochondrial Loss.</title>
        <authorList>
            <person name="Novak L.V.F."/>
            <person name="Treitli S.C."/>
            <person name="Pyrih J."/>
            <person name="Halakuc P."/>
            <person name="Pipaliya S.V."/>
            <person name="Vacek V."/>
            <person name="Brzon O."/>
            <person name="Soukal P."/>
            <person name="Eme L."/>
            <person name="Dacks J.B."/>
            <person name="Karnkowska A."/>
            <person name="Elias M."/>
            <person name="Hampl V."/>
        </authorList>
    </citation>
    <scope>NUCLEOTIDE SEQUENCE [LARGE SCALE GENOMIC DNA]</scope>
    <source>
        <strain evidence="9">NAU3</strain>
        <tissue evidence="9">Gut</tissue>
    </source>
</reference>
<evidence type="ECO:0000256" key="6">
    <source>
        <dbReference type="ARBA" id="ARBA00039017"/>
    </source>
</evidence>
<keyword evidence="2" id="KW-0662">Pyridine nucleotide biosynthesis</keyword>